<dbReference type="OrthoDB" id="9763290at2"/>
<evidence type="ECO:0000256" key="2">
    <source>
        <dbReference type="ARBA" id="ARBA00005752"/>
    </source>
</evidence>
<dbReference type="RefSeq" id="WP_015757195.1">
    <property type="nucleotide sequence ID" value="NC_013216.1"/>
</dbReference>
<keyword evidence="6 9" id="KW-0061">Asparagine biosynthesis</keyword>
<dbReference type="SUPFAM" id="SSF52402">
    <property type="entry name" value="Adenine nucleotide alpha hydrolases-like"/>
    <property type="match status" value="1"/>
</dbReference>
<dbReference type="GO" id="GO:0006529">
    <property type="term" value="P:asparagine biosynthetic process"/>
    <property type="evidence" value="ECO:0007669"/>
    <property type="project" value="UniProtKB-KW"/>
</dbReference>
<dbReference type="GO" id="GO:0004066">
    <property type="term" value="F:asparagine synthase (glutamine-hydrolyzing) activity"/>
    <property type="evidence" value="ECO:0007669"/>
    <property type="project" value="UniProtKB-EC"/>
</dbReference>
<evidence type="ECO:0000259" key="12">
    <source>
        <dbReference type="PROSITE" id="PS51278"/>
    </source>
</evidence>
<keyword evidence="5 10" id="KW-0067">ATP-binding</keyword>
<dbReference type="PANTHER" id="PTHR43284:SF1">
    <property type="entry name" value="ASPARAGINE SYNTHETASE"/>
    <property type="match status" value="1"/>
</dbReference>
<keyword evidence="9" id="KW-0028">Amino-acid biosynthesis</keyword>
<evidence type="ECO:0000256" key="4">
    <source>
        <dbReference type="ARBA" id="ARBA00022741"/>
    </source>
</evidence>
<dbReference type="InterPro" id="IPR006426">
    <property type="entry name" value="Asn_synth_AEB"/>
</dbReference>
<proteinExistence type="inferred from homology"/>
<evidence type="ECO:0000313" key="13">
    <source>
        <dbReference type="EMBL" id="ACV62484.1"/>
    </source>
</evidence>
<dbReference type="InterPro" id="IPR033738">
    <property type="entry name" value="AsnB_N"/>
</dbReference>
<feature type="domain" description="Glutamine amidotransferase type-2" evidence="12">
    <location>
        <begin position="2"/>
        <end position="216"/>
    </location>
</feature>
<name>C8VWD2_DESAS</name>
<dbReference type="PROSITE" id="PS51278">
    <property type="entry name" value="GATASE_TYPE_2"/>
    <property type="match status" value="1"/>
</dbReference>
<evidence type="ECO:0000256" key="3">
    <source>
        <dbReference type="ARBA" id="ARBA00012737"/>
    </source>
</evidence>
<evidence type="ECO:0000256" key="6">
    <source>
        <dbReference type="ARBA" id="ARBA00022888"/>
    </source>
</evidence>
<dbReference type="eggNOG" id="COG0367">
    <property type="taxonomic scope" value="Bacteria"/>
</dbReference>
<dbReference type="InterPro" id="IPR001962">
    <property type="entry name" value="Asn_synthase"/>
</dbReference>
<dbReference type="InterPro" id="IPR014729">
    <property type="entry name" value="Rossmann-like_a/b/a_fold"/>
</dbReference>
<dbReference type="PIRSF" id="PIRSF001589">
    <property type="entry name" value="Asn_synthetase_glu-h"/>
    <property type="match status" value="1"/>
</dbReference>
<evidence type="ECO:0000256" key="7">
    <source>
        <dbReference type="ARBA" id="ARBA00022962"/>
    </source>
</evidence>
<feature type="site" description="Important for beta-aspartyl-AMP intermediate formation" evidence="11">
    <location>
        <position position="378"/>
    </location>
</feature>
<evidence type="ECO:0000256" key="8">
    <source>
        <dbReference type="ARBA" id="ARBA00048741"/>
    </source>
</evidence>
<organism evidence="13 14">
    <name type="scientific">Desulfofarcimen acetoxidans (strain ATCC 49208 / DSM 771 / KCTC 5769 / VKM B-1644 / 5575)</name>
    <name type="common">Desulfotomaculum acetoxidans</name>
    <dbReference type="NCBI Taxonomy" id="485916"/>
    <lineage>
        <taxon>Bacteria</taxon>
        <taxon>Bacillati</taxon>
        <taxon>Bacillota</taxon>
        <taxon>Clostridia</taxon>
        <taxon>Eubacteriales</taxon>
        <taxon>Peptococcaceae</taxon>
        <taxon>Desulfofarcimen</taxon>
    </lineage>
</organism>
<evidence type="ECO:0000256" key="1">
    <source>
        <dbReference type="ARBA" id="ARBA00005187"/>
    </source>
</evidence>
<dbReference type="CDD" id="cd00712">
    <property type="entry name" value="AsnB"/>
    <property type="match status" value="1"/>
</dbReference>
<comment type="catalytic activity">
    <reaction evidence="8">
        <text>L-aspartate + L-glutamine + ATP + H2O = L-asparagine + L-glutamate + AMP + diphosphate + H(+)</text>
        <dbReference type="Rhea" id="RHEA:12228"/>
        <dbReference type="ChEBI" id="CHEBI:15377"/>
        <dbReference type="ChEBI" id="CHEBI:15378"/>
        <dbReference type="ChEBI" id="CHEBI:29985"/>
        <dbReference type="ChEBI" id="CHEBI:29991"/>
        <dbReference type="ChEBI" id="CHEBI:30616"/>
        <dbReference type="ChEBI" id="CHEBI:33019"/>
        <dbReference type="ChEBI" id="CHEBI:58048"/>
        <dbReference type="ChEBI" id="CHEBI:58359"/>
        <dbReference type="ChEBI" id="CHEBI:456215"/>
        <dbReference type="EC" id="6.3.5.4"/>
    </reaction>
</comment>
<feature type="binding site" evidence="10">
    <location>
        <position position="102"/>
    </location>
    <ligand>
        <name>L-glutamine</name>
        <dbReference type="ChEBI" id="CHEBI:58359"/>
    </ligand>
</feature>
<accession>C8VWD2</accession>
<dbReference type="Gene3D" id="3.60.20.10">
    <property type="entry name" value="Glutamine Phosphoribosylpyrophosphate, subunit 1, domain 1"/>
    <property type="match status" value="1"/>
</dbReference>
<feature type="binding site" evidence="10">
    <location>
        <position position="293"/>
    </location>
    <ligand>
        <name>ATP</name>
        <dbReference type="ChEBI" id="CHEBI:30616"/>
    </ligand>
</feature>
<evidence type="ECO:0000256" key="11">
    <source>
        <dbReference type="PIRSR" id="PIRSR001589-3"/>
    </source>
</evidence>
<feature type="active site" description="For GATase activity" evidence="9">
    <location>
        <position position="2"/>
    </location>
</feature>
<dbReference type="InterPro" id="IPR029055">
    <property type="entry name" value="Ntn_hydrolases_N"/>
</dbReference>
<gene>
    <name evidence="13" type="ordered locus">Dtox_1627</name>
</gene>
<dbReference type="KEGG" id="dae:Dtox_1627"/>
<dbReference type="InterPro" id="IPR017932">
    <property type="entry name" value="GATase_2_dom"/>
</dbReference>
<dbReference type="Pfam" id="PF13537">
    <property type="entry name" value="GATase_7"/>
    <property type="match status" value="1"/>
</dbReference>
<dbReference type="CDD" id="cd01991">
    <property type="entry name" value="Asn_synthase_B_C"/>
    <property type="match status" value="1"/>
</dbReference>
<evidence type="ECO:0000313" key="14">
    <source>
        <dbReference type="Proteomes" id="UP000002217"/>
    </source>
</evidence>
<dbReference type="Proteomes" id="UP000002217">
    <property type="component" value="Chromosome"/>
</dbReference>
<dbReference type="NCBIfam" id="TIGR01536">
    <property type="entry name" value="asn_synth_AEB"/>
    <property type="match status" value="1"/>
</dbReference>
<keyword evidence="4 10" id="KW-0547">Nucleotide-binding</keyword>
<evidence type="ECO:0000256" key="10">
    <source>
        <dbReference type="PIRSR" id="PIRSR001589-2"/>
    </source>
</evidence>
<dbReference type="EC" id="6.3.5.4" evidence="3"/>
<dbReference type="AlphaFoldDB" id="C8VWD2"/>
<comment type="similarity">
    <text evidence="2">Belongs to the asparagine synthetase family.</text>
</comment>
<dbReference type="Gene3D" id="3.40.50.620">
    <property type="entry name" value="HUPs"/>
    <property type="match status" value="1"/>
</dbReference>
<dbReference type="SUPFAM" id="SSF56235">
    <property type="entry name" value="N-terminal nucleophile aminohydrolases (Ntn hydrolases)"/>
    <property type="match status" value="1"/>
</dbReference>
<protein>
    <recommendedName>
        <fullName evidence="3">asparagine synthase (glutamine-hydrolyzing)</fullName>
        <ecNumber evidence="3">6.3.5.4</ecNumber>
    </recommendedName>
</protein>
<sequence>MCGITGWVDWEKDLRNQSALIESMTNTLQHRGPDAKGIWLSSRAALGHRRLIVIDPEGGLQPMVYTSGEHTYALNYNGEIYNFRELRKELEDRGHKFCSQSDTEVVLRSYLEWGENCVCHLNGIFAFGLWDEYRQQLFLARDHLGVKPLFYAKRGSALLFGSELKALLAHPLIKPELDAEGLVEVLNAFPLHTPGHGVFHNVYELRPGHRLVCNHKGEHISQYWSLLSAPHTDDLETTAQRIQDLLKDTVGRQLIADVPVVTLLSGGLDSSGLTALAAGEFHKEGKQLHTYSVDFKESERYFVTSAIHESLDTPWVKHVSEYVGSKHHTITLDTPELLDNLLVPMYAHDHPAYGQIETSMYLLFKAMKQDATVALSGESADEVFGGYQWYNNEDLLNVPIFPWIAQFAKTRAAGEISSWLAPEVLEATKPREYIAKLYREALTEVPRLEGEDTLAAKRREAFYLNLTRFLPIMLDRKDRMSMAVGFEVRVPFCDYRLVEYVWNVPWEMKTVDSIEKGILRRAFAGILPEDARNRRKSGYPTSQHPSYVRGVREAVLQILNDVNAPIRPFINVPFIKDMVENKLPAMTHAFNVNPLERIIQLNFWLKDYKVIILAM</sequence>
<evidence type="ECO:0000256" key="5">
    <source>
        <dbReference type="ARBA" id="ARBA00022840"/>
    </source>
</evidence>
<dbReference type="Pfam" id="PF00733">
    <property type="entry name" value="Asn_synthase"/>
    <property type="match status" value="1"/>
</dbReference>
<dbReference type="GO" id="GO:0005524">
    <property type="term" value="F:ATP binding"/>
    <property type="evidence" value="ECO:0007669"/>
    <property type="project" value="UniProtKB-KW"/>
</dbReference>
<feature type="binding site" evidence="10">
    <location>
        <begin position="376"/>
        <end position="377"/>
    </location>
    <ligand>
        <name>ATP</name>
        <dbReference type="ChEBI" id="CHEBI:30616"/>
    </ligand>
</feature>
<dbReference type="EMBL" id="CP001720">
    <property type="protein sequence ID" value="ACV62484.1"/>
    <property type="molecule type" value="Genomic_DNA"/>
</dbReference>
<dbReference type="InterPro" id="IPR051786">
    <property type="entry name" value="ASN_synthetase/amidase"/>
</dbReference>
<keyword evidence="14" id="KW-1185">Reference proteome</keyword>
<keyword evidence="13" id="KW-0436">Ligase</keyword>
<feature type="binding site" evidence="10">
    <location>
        <position position="263"/>
    </location>
    <ligand>
        <name>ATP</name>
        <dbReference type="ChEBI" id="CHEBI:30616"/>
    </ligand>
</feature>
<keyword evidence="7 9" id="KW-0315">Glutamine amidotransferase</keyword>
<dbReference type="PANTHER" id="PTHR43284">
    <property type="entry name" value="ASPARAGINE SYNTHETASE (GLUTAMINE-HYDROLYZING)"/>
    <property type="match status" value="1"/>
</dbReference>
<reference evidence="13 14" key="1">
    <citation type="journal article" date="2009" name="Stand. Genomic Sci.">
        <title>Complete genome sequence of Desulfotomaculum acetoxidans type strain (5575).</title>
        <authorList>
            <person name="Spring S."/>
            <person name="Lapidus A."/>
            <person name="Schroder M."/>
            <person name="Gleim D."/>
            <person name="Sims D."/>
            <person name="Meincke L."/>
            <person name="Glavina Del Rio T."/>
            <person name="Tice H."/>
            <person name="Copeland A."/>
            <person name="Cheng J.F."/>
            <person name="Lucas S."/>
            <person name="Chen F."/>
            <person name="Nolan M."/>
            <person name="Bruce D."/>
            <person name="Goodwin L."/>
            <person name="Pitluck S."/>
            <person name="Ivanova N."/>
            <person name="Mavromatis K."/>
            <person name="Mikhailova N."/>
            <person name="Pati A."/>
            <person name="Chen A."/>
            <person name="Palaniappan K."/>
            <person name="Land M."/>
            <person name="Hauser L."/>
            <person name="Chang Y.J."/>
            <person name="Jeffries C.D."/>
            <person name="Chain P."/>
            <person name="Saunders E."/>
            <person name="Brettin T."/>
            <person name="Detter J.C."/>
            <person name="Goker M."/>
            <person name="Bristow J."/>
            <person name="Eisen J.A."/>
            <person name="Markowitz V."/>
            <person name="Hugenholtz P."/>
            <person name="Kyrpides N.C."/>
            <person name="Klenk H.P."/>
            <person name="Han C."/>
        </authorList>
    </citation>
    <scope>NUCLEOTIDE SEQUENCE [LARGE SCALE GENOMIC DNA]</scope>
    <source>
        <strain evidence="14">ATCC 49208 / DSM 771 / VKM B-1644</strain>
    </source>
</reference>
<dbReference type="STRING" id="485916.Dtox_1627"/>
<evidence type="ECO:0000256" key="9">
    <source>
        <dbReference type="PIRSR" id="PIRSR001589-1"/>
    </source>
</evidence>
<comment type="pathway">
    <text evidence="1">Amino-acid biosynthesis; L-asparagine biosynthesis; L-asparagine from L-aspartate (L-Gln route): step 1/1.</text>
</comment>
<dbReference type="HOGENOM" id="CLU_014658_3_2_9"/>